<gene>
    <name evidence="1" type="ORF">CEXT_280901</name>
</gene>
<sequence>MKAKQKGGIAIRYRYMTKCANTLFERHLQKLEYFSAVTKTSYYSLTCPVERAFVAGLKNLHNACEELCLVPLNVFTM</sequence>
<proteinExistence type="predicted"/>
<dbReference type="EMBL" id="BPLR01004356">
    <property type="protein sequence ID" value="GIX94294.1"/>
    <property type="molecule type" value="Genomic_DNA"/>
</dbReference>
<accession>A0AAV4PCF9</accession>
<comment type="caution">
    <text evidence="1">The sequence shown here is derived from an EMBL/GenBank/DDBJ whole genome shotgun (WGS) entry which is preliminary data.</text>
</comment>
<organism evidence="1 2">
    <name type="scientific">Caerostris extrusa</name>
    <name type="common">Bark spider</name>
    <name type="synonym">Caerostris bankana</name>
    <dbReference type="NCBI Taxonomy" id="172846"/>
    <lineage>
        <taxon>Eukaryota</taxon>
        <taxon>Metazoa</taxon>
        <taxon>Ecdysozoa</taxon>
        <taxon>Arthropoda</taxon>
        <taxon>Chelicerata</taxon>
        <taxon>Arachnida</taxon>
        <taxon>Araneae</taxon>
        <taxon>Araneomorphae</taxon>
        <taxon>Entelegynae</taxon>
        <taxon>Araneoidea</taxon>
        <taxon>Araneidae</taxon>
        <taxon>Caerostris</taxon>
    </lineage>
</organism>
<evidence type="ECO:0000313" key="1">
    <source>
        <dbReference type="EMBL" id="GIX94294.1"/>
    </source>
</evidence>
<keyword evidence="2" id="KW-1185">Reference proteome</keyword>
<dbReference type="Proteomes" id="UP001054945">
    <property type="component" value="Unassembled WGS sequence"/>
</dbReference>
<reference evidence="1 2" key="1">
    <citation type="submission" date="2021-06" db="EMBL/GenBank/DDBJ databases">
        <title>Caerostris extrusa draft genome.</title>
        <authorList>
            <person name="Kono N."/>
            <person name="Arakawa K."/>
        </authorList>
    </citation>
    <scope>NUCLEOTIDE SEQUENCE [LARGE SCALE GENOMIC DNA]</scope>
</reference>
<name>A0AAV4PCF9_CAEEX</name>
<dbReference type="AlphaFoldDB" id="A0AAV4PCF9"/>
<evidence type="ECO:0000313" key="2">
    <source>
        <dbReference type="Proteomes" id="UP001054945"/>
    </source>
</evidence>
<protein>
    <submittedName>
        <fullName evidence="1">Uncharacterized protein</fullName>
    </submittedName>
</protein>